<dbReference type="Gene3D" id="6.10.140.1950">
    <property type="match status" value="1"/>
</dbReference>
<evidence type="ECO:0000256" key="3">
    <source>
        <dbReference type="ARBA" id="ARBA00022481"/>
    </source>
</evidence>
<dbReference type="Pfam" id="PF03462">
    <property type="entry name" value="PCRF"/>
    <property type="match status" value="1"/>
</dbReference>
<dbReference type="PANTHER" id="PTHR43804">
    <property type="entry name" value="LD18447P"/>
    <property type="match status" value="1"/>
</dbReference>
<comment type="PTM">
    <text evidence="5">Methylated by PrmC. Methylation increases the termination efficiency of RF1.</text>
</comment>
<dbReference type="Proteomes" id="UP001596472">
    <property type="component" value="Unassembled WGS sequence"/>
</dbReference>
<comment type="function">
    <text evidence="1 5">Peptide chain release factor 1 directs the termination of translation in response to the peptide chain termination codons UAG and UAA.</text>
</comment>
<protein>
    <recommendedName>
        <fullName evidence="5 6">Peptide chain release factor 1</fullName>
        <shortName evidence="5">RF-1</shortName>
    </recommendedName>
</protein>
<dbReference type="Gene3D" id="3.30.160.20">
    <property type="match status" value="1"/>
</dbReference>
<proteinExistence type="inferred from homology"/>
<accession>A0ABW2L369</accession>
<dbReference type="HAMAP" id="MF_00093">
    <property type="entry name" value="Rel_fac_1"/>
    <property type="match status" value="1"/>
</dbReference>
<evidence type="ECO:0000313" key="8">
    <source>
        <dbReference type="EMBL" id="MFC7336159.1"/>
    </source>
</evidence>
<comment type="subcellular location">
    <subcellularLocation>
        <location evidence="5">Cytoplasm</location>
    </subcellularLocation>
</comment>
<feature type="domain" description="Prokaryotic-type class I peptide chain release factors" evidence="7">
    <location>
        <begin position="227"/>
        <end position="243"/>
    </location>
</feature>
<dbReference type="Gene3D" id="3.30.70.1660">
    <property type="match status" value="1"/>
</dbReference>
<dbReference type="SUPFAM" id="SSF75620">
    <property type="entry name" value="Release factor"/>
    <property type="match status" value="1"/>
</dbReference>
<keyword evidence="4 5" id="KW-0648">Protein biosynthesis</keyword>
<dbReference type="NCBIfam" id="TIGR00019">
    <property type="entry name" value="prfA"/>
    <property type="match status" value="1"/>
</dbReference>
<dbReference type="PROSITE" id="PS00745">
    <property type="entry name" value="RF_PROK_I"/>
    <property type="match status" value="1"/>
</dbReference>
<evidence type="ECO:0000313" key="9">
    <source>
        <dbReference type="Proteomes" id="UP001596472"/>
    </source>
</evidence>
<dbReference type="InterPro" id="IPR004373">
    <property type="entry name" value="RF-1"/>
</dbReference>
<dbReference type="NCBIfam" id="NF001859">
    <property type="entry name" value="PRK00591.1"/>
    <property type="match status" value="1"/>
</dbReference>
<evidence type="ECO:0000256" key="2">
    <source>
        <dbReference type="ARBA" id="ARBA00010835"/>
    </source>
</evidence>
<comment type="caution">
    <text evidence="8">The sequence shown here is derived from an EMBL/GenBank/DDBJ whole genome shotgun (WGS) entry which is preliminary data.</text>
</comment>
<dbReference type="RefSeq" id="WP_379708994.1">
    <property type="nucleotide sequence ID" value="NZ_JBHTBS010000001.1"/>
</dbReference>
<dbReference type="InterPro" id="IPR045853">
    <property type="entry name" value="Pep_chain_release_fac_I_sf"/>
</dbReference>
<evidence type="ECO:0000259" key="7">
    <source>
        <dbReference type="PROSITE" id="PS00745"/>
    </source>
</evidence>
<sequence length="361" mass="40529">MDYATLISQRRRRFAEVSESIEDPSLFENAKRATEVMREHRRLKETLELWDELESVRSQIVDNQELAKGDDEELAAMASSELPELEARVPVLEEKLQYALLPADPDEDRDALIEIRAGAGGDEASLFAAELMRMYQRHAENLGWKTEHLGSSPSDVGGFKEVVLRVSGDEVFRTLKYESGVHRVQRVPATETQGRIHTSTVTVAVLPEAEEVDVQIRPDELRIEVCRAGGAGGQHVNRTESAVQVFHLPTGLMVRCEDGRSQGQNKERALQILRSRLYEAKQRETQEKYSATRRALIGSGDRSEKIRTYNFPQSRITDHRIGLTTHNLDGILAGDLAEITSALQRTEMAERLAEAESGARV</sequence>
<keyword evidence="9" id="KW-1185">Reference proteome</keyword>
<comment type="similarity">
    <text evidence="2 5">Belongs to the prokaryotic/mitochondrial release factor family.</text>
</comment>
<evidence type="ECO:0000256" key="1">
    <source>
        <dbReference type="ARBA" id="ARBA00002986"/>
    </source>
</evidence>
<dbReference type="InterPro" id="IPR005139">
    <property type="entry name" value="PCRF"/>
</dbReference>
<keyword evidence="5" id="KW-0963">Cytoplasm</keyword>
<dbReference type="SMART" id="SM00937">
    <property type="entry name" value="PCRF"/>
    <property type="match status" value="1"/>
</dbReference>
<dbReference type="InterPro" id="IPR050057">
    <property type="entry name" value="Prokaryotic/Mito_RF"/>
</dbReference>
<feature type="modified residue" description="N5-methylglutamine" evidence="5">
    <location>
        <position position="234"/>
    </location>
</feature>
<dbReference type="Pfam" id="PF00472">
    <property type="entry name" value="RF-1"/>
    <property type="match status" value="1"/>
</dbReference>
<keyword evidence="3 5" id="KW-0488">Methylation</keyword>
<organism evidence="8 9">
    <name type="scientific">Haloferula chungangensis</name>
    <dbReference type="NCBI Taxonomy" id="1048331"/>
    <lineage>
        <taxon>Bacteria</taxon>
        <taxon>Pseudomonadati</taxon>
        <taxon>Verrucomicrobiota</taxon>
        <taxon>Verrucomicrobiia</taxon>
        <taxon>Verrucomicrobiales</taxon>
        <taxon>Verrucomicrobiaceae</taxon>
        <taxon>Haloferula</taxon>
    </lineage>
</organism>
<reference evidence="9" key="1">
    <citation type="journal article" date="2019" name="Int. J. Syst. Evol. Microbiol.">
        <title>The Global Catalogue of Microorganisms (GCM) 10K type strain sequencing project: providing services to taxonomists for standard genome sequencing and annotation.</title>
        <authorList>
            <consortium name="The Broad Institute Genomics Platform"/>
            <consortium name="The Broad Institute Genome Sequencing Center for Infectious Disease"/>
            <person name="Wu L."/>
            <person name="Ma J."/>
        </authorList>
    </citation>
    <scope>NUCLEOTIDE SEQUENCE [LARGE SCALE GENOMIC DNA]</scope>
    <source>
        <strain evidence="9">CGMCC 4.1467</strain>
    </source>
</reference>
<evidence type="ECO:0000256" key="5">
    <source>
        <dbReference type="HAMAP-Rule" id="MF_00093"/>
    </source>
</evidence>
<evidence type="ECO:0000256" key="4">
    <source>
        <dbReference type="ARBA" id="ARBA00022917"/>
    </source>
</evidence>
<dbReference type="InterPro" id="IPR000352">
    <property type="entry name" value="Pep_chain_release_fac_I"/>
</dbReference>
<evidence type="ECO:0000256" key="6">
    <source>
        <dbReference type="NCBIfam" id="TIGR00019"/>
    </source>
</evidence>
<dbReference type="EMBL" id="JBHTBS010000001">
    <property type="protein sequence ID" value="MFC7336159.1"/>
    <property type="molecule type" value="Genomic_DNA"/>
</dbReference>
<dbReference type="PANTHER" id="PTHR43804:SF7">
    <property type="entry name" value="LD18447P"/>
    <property type="match status" value="1"/>
</dbReference>
<gene>
    <name evidence="5 8" type="primary">prfA</name>
    <name evidence="8" type="ORF">ACFQY0_03145</name>
</gene>
<name>A0ABW2L369_9BACT</name>